<dbReference type="EMBL" id="CAXLJM020000041">
    <property type="protein sequence ID" value="CAL8109369.1"/>
    <property type="molecule type" value="Genomic_DNA"/>
</dbReference>
<comment type="caution">
    <text evidence="12">The sequence shown here is derived from an EMBL/GenBank/DDBJ whole genome shotgun (WGS) entry which is preliminary data.</text>
</comment>
<feature type="domain" description="BBSome complex member BBS5 PH" evidence="11">
    <location>
        <begin position="161"/>
        <end position="215"/>
    </location>
</feature>
<keyword evidence="8" id="KW-0206">Cytoskeleton</keyword>
<dbReference type="SMART" id="SM00683">
    <property type="entry name" value="DM16"/>
    <property type="match status" value="2"/>
</dbReference>
<organism evidence="12 13">
    <name type="scientific">Orchesella dallaii</name>
    <dbReference type="NCBI Taxonomy" id="48710"/>
    <lineage>
        <taxon>Eukaryota</taxon>
        <taxon>Metazoa</taxon>
        <taxon>Ecdysozoa</taxon>
        <taxon>Arthropoda</taxon>
        <taxon>Hexapoda</taxon>
        <taxon>Collembola</taxon>
        <taxon>Entomobryomorpha</taxon>
        <taxon>Entomobryoidea</taxon>
        <taxon>Orchesellidae</taxon>
        <taxon>Orchesellinae</taxon>
        <taxon>Orchesella</taxon>
    </lineage>
</organism>
<name>A0ABP1QPC9_9HEXA</name>
<sequence length="358" mass="41027">MPIENCIAHWYDNDIRFDLMTRYLKPCAGEKIFELIEPVEDTKGNNGEPGKLIVTNLRIIWQSQKYPKINLSIGYNPITSISIKSATSKLRGMTESLHILAKTKSSRYEFIFTNLVVDHNRLFPVVLGVHRAYIQSKPYREIKMRSAMIVSNKKLQMLQQEQICEQISGVWNLSSDQGNLGSFFITNVRVVWFAAANELFNASIPFLQIAEIKVRDSKFGKALVIETTEFGGNYILGFRIDPKEKLQSVYKSLLSIHDTYMAYPEFGVEFNPDTIDAEIEQERKDRLHKAITEEVEEIDENPELASDAFAAYFADGYTGESQNLPRRQIVYSEELGLAIEKPKDGFTLQQLWEVIPSY</sequence>
<keyword evidence="5" id="KW-0963">Cytoplasm</keyword>
<comment type="similarity">
    <text evidence="3">Belongs to the BBS5 family.</text>
</comment>
<dbReference type="InterPro" id="IPR006606">
    <property type="entry name" value="BBL5"/>
</dbReference>
<evidence type="ECO:0000256" key="10">
    <source>
        <dbReference type="ARBA" id="ARBA00047191"/>
    </source>
</evidence>
<dbReference type="PANTHER" id="PTHR21351:SF0">
    <property type="entry name" value="BARDET-BIEDL SYNDROME 5 PROTEIN"/>
    <property type="match status" value="1"/>
</dbReference>
<proteinExistence type="inferred from homology"/>
<dbReference type="InterPro" id="IPR014003">
    <property type="entry name" value="BBS5_PH"/>
</dbReference>
<reference evidence="12 13" key="1">
    <citation type="submission" date="2024-08" db="EMBL/GenBank/DDBJ databases">
        <authorList>
            <person name="Cucini C."/>
            <person name="Frati F."/>
        </authorList>
    </citation>
    <scope>NUCLEOTIDE SEQUENCE [LARGE SCALE GENOMIC DNA]</scope>
</reference>
<keyword evidence="4" id="KW-1003">Cell membrane</keyword>
<evidence type="ECO:0000256" key="3">
    <source>
        <dbReference type="ARBA" id="ARBA00005822"/>
    </source>
</evidence>
<evidence type="ECO:0000259" key="11">
    <source>
        <dbReference type="SMART" id="SM00683"/>
    </source>
</evidence>
<evidence type="ECO:0000256" key="4">
    <source>
        <dbReference type="ARBA" id="ARBA00022475"/>
    </source>
</evidence>
<evidence type="ECO:0000256" key="7">
    <source>
        <dbReference type="ARBA" id="ARBA00023136"/>
    </source>
</evidence>
<accession>A0ABP1QPC9</accession>
<keyword evidence="13" id="KW-1185">Reference proteome</keyword>
<evidence type="ECO:0000313" key="13">
    <source>
        <dbReference type="Proteomes" id="UP001642540"/>
    </source>
</evidence>
<evidence type="ECO:0000256" key="9">
    <source>
        <dbReference type="ARBA" id="ARBA00023273"/>
    </source>
</evidence>
<evidence type="ECO:0000256" key="2">
    <source>
        <dbReference type="ARBA" id="ARBA00004607"/>
    </source>
</evidence>
<dbReference type="PIRSF" id="PIRSF010072">
    <property type="entry name" value="DUF1448"/>
    <property type="match status" value="1"/>
</dbReference>
<keyword evidence="7" id="KW-0472">Membrane</keyword>
<dbReference type="Gene3D" id="2.30.29.30">
    <property type="entry name" value="Pleckstrin-homology domain (PH domain)/Phosphotyrosine-binding domain (PTB)"/>
    <property type="match status" value="1"/>
</dbReference>
<evidence type="ECO:0000256" key="6">
    <source>
        <dbReference type="ARBA" id="ARBA00023069"/>
    </source>
</evidence>
<dbReference type="Pfam" id="PF07289">
    <property type="entry name" value="BBL5"/>
    <property type="match status" value="1"/>
</dbReference>
<evidence type="ECO:0000313" key="12">
    <source>
        <dbReference type="EMBL" id="CAL8109369.1"/>
    </source>
</evidence>
<dbReference type="PANTHER" id="PTHR21351">
    <property type="entry name" value="BARDET-BIEDL SYNDROME PROTEIN 5"/>
    <property type="match status" value="1"/>
</dbReference>
<gene>
    <name evidence="12" type="ORF">ODALV1_LOCUS13299</name>
</gene>
<comment type="subcellular location">
    <subcellularLocation>
        <location evidence="1">Cell projection</location>
        <location evidence="1">Cilium membrane</location>
    </subcellularLocation>
    <subcellularLocation>
        <location evidence="2">Cytoplasm</location>
        <location evidence="2">Cytoskeleton</location>
        <location evidence="2">Microtubule organizing center</location>
        <location evidence="2">Centrosome</location>
        <location evidence="2">Centriolar satellite</location>
    </subcellularLocation>
</comment>
<dbReference type="InterPro" id="IPR030804">
    <property type="entry name" value="BBS5/fem-3"/>
</dbReference>
<keyword evidence="6" id="KW-0969">Cilium</keyword>
<dbReference type="InterPro" id="IPR011993">
    <property type="entry name" value="PH-like_dom_sf"/>
</dbReference>
<protein>
    <recommendedName>
        <fullName evidence="10">BBSome complex member BBS5</fullName>
    </recommendedName>
</protein>
<evidence type="ECO:0000256" key="8">
    <source>
        <dbReference type="ARBA" id="ARBA00023212"/>
    </source>
</evidence>
<dbReference type="Proteomes" id="UP001642540">
    <property type="component" value="Unassembled WGS sequence"/>
</dbReference>
<feature type="domain" description="BBSome complex member BBS5 PH" evidence="11">
    <location>
        <begin position="30"/>
        <end position="84"/>
    </location>
</feature>
<keyword evidence="9" id="KW-0966">Cell projection</keyword>
<evidence type="ECO:0000256" key="5">
    <source>
        <dbReference type="ARBA" id="ARBA00022490"/>
    </source>
</evidence>
<evidence type="ECO:0000256" key="1">
    <source>
        <dbReference type="ARBA" id="ARBA00004309"/>
    </source>
</evidence>